<dbReference type="AlphaFoldDB" id="A0A0F6W076"/>
<proteinExistence type="predicted"/>
<reference evidence="2 3" key="1">
    <citation type="submission" date="2015-03" db="EMBL/GenBank/DDBJ databases">
        <title>Genome assembly of Sandaracinus amylolyticus DSM 53668.</title>
        <authorList>
            <person name="Sharma G."/>
            <person name="Subramanian S."/>
        </authorList>
    </citation>
    <scope>NUCLEOTIDE SEQUENCE [LARGE SCALE GENOMIC DNA]</scope>
    <source>
        <strain evidence="2 3">DSM 53668</strain>
    </source>
</reference>
<evidence type="ECO:0000256" key="1">
    <source>
        <dbReference type="SAM" id="MobiDB-lite"/>
    </source>
</evidence>
<sequence length="527" mass="52567">MGSIAVCAACVLVLVACGDDDGAPGADAGNDAGVDGGPVENDDAGAPDSGSPDAGLDTDALLARMRARFCGTRANLTCDAAFDCECDRGERPDLASCLTTETQRCYASMIQPLREHLESGRVTVDLAALDACEARMRDNLGAACSGNVDDLAEWCARFLMDEVAEGEECASPLVRCLDGEGTCANEAGTCERAPALGETCTFTCRGDLVCRGGTCAERADVGETCEADSDCAGTALCVEGTCAASRVAVGGACDATSECTGGALCDEGECVMADPTAGCEDDSTCGALTTCEPYSAQHCVGRGSVAIGGACLVDEQCAPGAYCEGYSTCAARVAIGENCDRSAMCADGYCDVGSPSATCVAPAAEGEGCDAPIGHLGQVCADGLVCVGSTCRTPPAEGQPCGDQNECATGLVCGTGNRCRTPIALGAACDVTAPQSPCVAGAFCDAGTCAAARAANASCDGVPGECGTGLACLDIATPHTFVCTPLPGAGELCAIECVSDSLCVFGPFGGRCQNPVCNAIPAPPPPF</sequence>
<dbReference type="KEGG" id="samy:DB32_001260"/>
<dbReference type="PANTHER" id="PTHR33459">
    <property type="entry name" value="DD-GDCA PROTEIN"/>
    <property type="match status" value="1"/>
</dbReference>
<dbReference type="RefSeq" id="WP_053231490.1">
    <property type="nucleotide sequence ID" value="NZ_CP011125.1"/>
</dbReference>
<evidence type="ECO:0000313" key="2">
    <source>
        <dbReference type="EMBL" id="AKF04111.1"/>
    </source>
</evidence>
<evidence type="ECO:0000313" key="3">
    <source>
        <dbReference type="Proteomes" id="UP000034883"/>
    </source>
</evidence>
<dbReference type="STRING" id="927083.DB32_001260"/>
<protein>
    <submittedName>
        <fullName evidence="2">Uncharacterized protein</fullName>
    </submittedName>
</protein>
<dbReference type="InterPro" id="IPR052326">
    <property type="entry name" value="Diff-Dev_Assoc_Protein"/>
</dbReference>
<feature type="region of interest" description="Disordered" evidence="1">
    <location>
        <begin position="28"/>
        <end position="56"/>
    </location>
</feature>
<keyword evidence="3" id="KW-1185">Reference proteome</keyword>
<gene>
    <name evidence="2" type="ORF">DB32_001260</name>
</gene>
<accession>A0A0F6W076</accession>
<dbReference type="PANTHER" id="PTHR33459:SF7">
    <property type="entry name" value="DD-GDCA PROTEIN"/>
    <property type="match status" value="1"/>
</dbReference>
<dbReference type="OrthoDB" id="5508969at2"/>
<dbReference type="EMBL" id="CP011125">
    <property type="protein sequence ID" value="AKF04111.1"/>
    <property type="molecule type" value="Genomic_DNA"/>
</dbReference>
<name>A0A0F6W076_9BACT</name>
<dbReference type="Proteomes" id="UP000034883">
    <property type="component" value="Chromosome"/>
</dbReference>
<organism evidence="2 3">
    <name type="scientific">Sandaracinus amylolyticus</name>
    <dbReference type="NCBI Taxonomy" id="927083"/>
    <lineage>
        <taxon>Bacteria</taxon>
        <taxon>Pseudomonadati</taxon>
        <taxon>Myxococcota</taxon>
        <taxon>Polyangia</taxon>
        <taxon>Polyangiales</taxon>
        <taxon>Sandaracinaceae</taxon>
        <taxon>Sandaracinus</taxon>
    </lineage>
</organism>